<gene>
    <name evidence="1" type="ORF">G3576_02985</name>
</gene>
<dbReference type="Proteomes" id="UP000475385">
    <property type="component" value="Unassembled WGS sequence"/>
</dbReference>
<keyword evidence="2" id="KW-1185">Reference proteome</keyword>
<dbReference type="EMBL" id="JAAIKB010000001">
    <property type="protein sequence ID" value="NGM18964.1"/>
    <property type="molecule type" value="Genomic_DNA"/>
</dbReference>
<dbReference type="RefSeq" id="WP_164692820.1">
    <property type="nucleotide sequence ID" value="NZ_JAAIKB010000001.1"/>
</dbReference>
<proteinExistence type="predicted"/>
<dbReference type="AlphaFoldDB" id="A0A6M1LG11"/>
<organism evidence="1 2">
    <name type="scientific">Falsiroseomonas algicola</name>
    <dbReference type="NCBI Taxonomy" id="2716930"/>
    <lineage>
        <taxon>Bacteria</taxon>
        <taxon>Pseudomonadati</taxon>
        <taxon>Pseudomonadota</taxon>
        <taxon>Alphaproteobacteria</taxon>
        <taxon>Acetobacterales</taxon>
        <taxon>Roseomonadaceae</taxon>
        <taxon>Falsiroseomonas</taxon>
    </lineage>
</organism>
<comment type="caution">
    <text evidence="1">The sequence shown here is derived from an EMBL/GenBank/DDBJ whole genome shotgun (WGS) entry which is preliminary data.</text>
</comment>
<name>A0A6M1LG11_9PROT</name>
<sequence>MPAHIGVGELLKLPFALLSMNLGRHKSARDARRLNGGLLSLSQLYRQRRAHRALREHPMPSYDAWRDWMDRYDPDDPNNTRPRGFDPDWEPSAFVPRTEWTLYLRPDTPFDRMVRMMFDHHNAPPEDGEPPRPPLVVTFIDHKSNRRRLKRIEAQVGTGPVAILWSDA</sequence>
<protein>
    <submittedName>
        <fullName evidence="1">Uncharacterized protein</fullName>
    </submittedName>
</protein>
<evidence type="ECO:0000313" key="2">
    <source>
        <dbReference type="Proteomes" id="UP000475385"/>
    </source>
</evidence>
<evidence type="ECO:0000313" key="1">
    <source>
        <dbReference type="EMBL" id="NGM18964.1"/>
    </source>
</evidence>
<reference evidence="1 2" key="2">
    <citation type="submission" date="2020-03" db="EMBL/GenBank/DDBJ databases">
        <title>Roseomonas stagni sp. nov., isolated from pond water in Japan.</title>
        <authorList>
            <person name="Furuhata K."/>
            <person name="Miyamoto H."/>
            <person name="Goto K."/>
        </authorList>
    </citation>
    <scope>NUCLEOTIDE SEQUENCE [LARGE SCALE GENOMIC DNA]</scope>
    <source>
        <strain evidence="1 2">PeD5</strain>
    </source>
</reference>
<reference evidence="1 2" key="1">
    <citation type="submission" date="2020-02" db="EMBL/GenBank/DDBJ databases">
        <authorList>
            <person name="Kim H.M."/>
            <person name="Jeon C.O."/>
        </authorList>
    </citation>
    <scope>NUCLEOTIDE SEQUENCE [LARGE SCALE GENOMIC DNA]</scope>
    <source>
        <strain evidence="1 2">PeD5</strain>
    </source>
</reference>
<accession>A0A6M1LG11</accession>